<name>A0A4Y7L9D5_PAPSO</name>
<evidence type="ECO:0000313" key="1">
    <source>
        <dbReference type="EMBL" id="RZC80921.1"/>
    </source>
</evidence>
<protein>
    <submittedName>
        <fullName evidence="1">Uncharacterized protein</fullName>
    </submittedName>
</protein>
<proteinExistence type="predicted"/>
<keyword evidence="2" id="KW-1185">Reference proteome</keyword>
<sequence>MVIETVVGDMVPMSIHIEGVMMIHGNSRSRKIIRRSNDE</sequence>
<dbReference type="Gramene" id="RZC80921">
    <property type="protein sequence ID" value="RZC80921"/>
    <property type="gene ID" value="C5167_043488"/>
</dbReference>
<dbReference type="AlphaFoldDB" id="A0A4Y7L9D5"/>
<evidence type="ECO:0000313" key="2">
    <source>
        <dbReference type="Proteomes" id="UP000316621"/>
    </source>
</evidence>
<dbReference type="Proteomes" id="UP000316621">
    <property type="component" value="Chromosome 10"/>
</dbReference>
<dbReference type="EMBL" id="CM010724">
    <property type="protein sequence ID" value="RZC80921.1"/>
    <property type="molecule type" value="Genomic_DNA"/>
</dbReference>
<reference evidence="1 2" key="1">
    <citation type="journal article" date="2018" name="Science">
        <title>The opium poppy genome and morphinan production.</title>
        <authorList>
            <person name="Guo L."/>
            <person name="Winzer T."/>
            <person name="Yang X."/>
            <person name="Li Y."/>
            <person name="Ning Z."/>
            <person name="He Z."/>
            <person name="Teodor R."/>
            <person name="Lu Y."/>
            <person name="Bowser T.A."/>
            <person name="Graham I.A."/>
            <person name="Ye K."/>
        </authorList>
    </citation>
    <scope>NUCLEOTIDE SEQUENCE [LARGE SCALE GENOMIC DNA]</scope>
    <source>
        <strain evidence="2">cv. HN1</strain>
        <tissue evidence="1">Leaves</tissue>
    </source>
</reference>
<accession>A0A4Y7L9D5</accession>
<organism evidence="1 2">
    <name type="scientific">Papaver somniferum</name>
    <name type="common">Opium poppy</name>
    <dbReference type="NCBI Taxonomy" id="3469"/>
    <lineage>
        <taxon>Eukaryota</taxon>
        <taxon>Viridiplantae</taxon>
        <taxon>Streptophyta</taxon>
        <taxon>Embryophyta</taxon>
        <taxon>Tracheophyta</taxon>
        <taxon>Spermatophyta</taxon>
        <taxon>Magnoliopsida</taxon>
        <taxon>Ranunculales</taxon>
        <taxon>Papaveraceae</taxon>
        <taxon>Papaveroideae</taxon>
        <taxon>Papaver</taxon>
    </lineage>
</organism>
<gene>
    <name evidence="1" type="ORF">C5167_043488</name>
</gene>